<dbReference type="Gene3D" id="3.40.50.720">
    <property type="entry name" value="NAD(P)-binding Rossmann-like Domain"/>
    <property type="match status" value="1"/>
</dbReference>
<dbReference type="PRINTS" id="PR00081">
    <property type="entry name" value="GDHRDH"/>
</dbReference>
<reference evidence="3" key="1">
    <citation type="journal article" date="2020" name="Stud. Mycol.">
        <title>101 Dothideomycetes genomes: a test case for predicting lifestyles and emergence of pathogens.</title>
        <authorList>
            <person name="Haridas S."/>
            <person name="Albert R."/>
            <person name="Binder M."/>
            <person name="Bloem J."/>
            <person name="Labutti K."/>
            <person name="Salamov A."/>
            <person name="Andreopoulos B."/>
            <person name="Baker S."/>
            <person name="Barry K."/>
            <person name="Bills G."/>
            <person name="Bluhm B."/>
            <person name="Cannon C."/>
            <person name="Castanera R."/>
            <person name="Culley D."/>
            <person name="Daum C."/>
            <person name="Ezra D."/>
            <person name="Gonzalez J."/>
            <person name="Henrissat B."/>
            <person name="Kuo A."/>
            <person name="Liang C."/>
            <person name="Lipzen A."/>
            <person name="Lutzoni F."/>
            <person name="Magnuson J."/>
            <person name="Mondo S."/>
            <person name="Nolan M."/>
            <person name="Ohm R."/>
            <person name="Pangilinan J."/>
            <person name="Park H.-J."/>
            <person name="Ramirez L."/>
            <person name="Alfaro M."/>
            <person name="Sun H."/>
            <person name="Tritt A."/>
            <person name="Yoshinaga Y."/>
            <person name="Zwiers L.-H."/>
            <person name="Turgeon B."/>
            <person name="Goodwin S."/>
            <person name="Spatafora J."/>
            <person name="Crous P."/>
            <person name="Grigoriev I."/>
        </authorList>
    </citation>
    <scope>NUCLEOTIDE SEQUENCE</scope>
    <source>
        <strain evidence="3">Tuck. ex Michener</strain>
    </source>
</reference>
<dbReference type="InterPro" id="IPR036291">
    <property type="entry name" value="NAD(P)-bd_dom_sf"/>
</dbReference>
<evidence type="ECO:0000256" key="2">
    <source>
        <dbReference type="ARBA" id="ARBA00023002"/>
    </source>
</evidence>
<evidence type="ECO:0000313" key="4">
    <source>
        <dbReference type="Proteomes" id="UP000800092"/>
    </source>
</evidence>
<protein>
    <submittedName>
        <fullName evidence="3">NAD(P)-binding protein</fullName>
    </submittedName>
</protein>
<dbReference type="SUPFAM" id="SSF51735">
    <property type="entry name" value="NAD(P)-binding Rossmann-fold domains"/>
    <property type="match status" value="1"/>
</dbReference>
<accession>A0A6A6H0E5</accession>
<evidence type="ECO:0000313" key="3">
    <source>
        <dbReference type="EMBL" id="KAF2231495.1"/>
    </source>
</evidence>
<proteinExistence type="inferred from homology"/>
<dbReference type="Pfam" id="PF00106">
    <property type="entry name" value="adh_short"/>
    <property type="match status" value="1"/>
</dbReference>
<dbReference type="Proteomes" id="UP000800092">
    <property type="component" value="Unassembled WGS sequence"/>
</dbReference>
<dbReference type="AlphaFoldDB" id="A0A6A6H0E5"/>
<keyword evidence="2" id="KW-0560">Oxidoreductase</keyword>
<organism evidence="3 4">
    <name type="scientific">Viridothelium virens</name>
    <name type="common">Speckled blister lichen</name>
    <name type="synonym">Trypethelium virens</name>
    <dbReference type="NCBI Taxonomy" id="1048519"/>
    <lineage>
        <taxon>Eukaryota</taxon>
        <taxon>Fungi</taxon>
        <taxon>Dikarya</taxon>
        <taxon>Ascomycota</taxon>
        <taxon>Pezizomycotina</taxon>
        <taxon>Dothideomycetes</taxon>
        <taxon>Dothideomycetes incertae sedis</taxon>
        <taxon>Trypetheliales</taxon>
        <taxon>Trypetheliaceae</taxon>
        <taxon>Viridothelium</taxon>
    </lineage>
</organism>
<dbReference type="InterPro" id="IPR002347">
    <property type="entry name" value="SDR_fam"/>
</dbReference>
<dbReference type="OrthoDB" id="37659at2759"/>
<keyword evidence="4" id="KW-1185">Reference proteome</keyword>
<comment type="similarity">
    <text evidence="1">Belongs to the short-chain dehydrogenases/reductases (SDR) family.</text>
</comment>
<dbReference type="PANTHER" id="PTHR43669:SF15">
    <property type="entry name" value="OXIDOREDUCTASE, SHORT-CHAIN DEHYDROGENASE_REDUCTASE FAMILY (AFU_ORTHOLOGUE AFUA_1G01330)"/>
    <property type="match status" value="1"/>
</dbReference>
<name>A0A6A6H0E5_VIRVR</name>
<sequence>MPFQYKTVLLIGATSGIGAAMADRLVQEGSTVIAVGRRQDRLDAFVKKHGQEKASSAVFDIGDRTSIDGFVNNITKKHPDLDCVFLNAGTQNRYDLGQPTKVDLGQFHDEVNVNFSSMVDLSIKFLPFLMSKDSPTSIAFTDTHLGIIPAAPISAYSASKAALNSFILCLREQLEAQNAQVKVIDIWAPVVQTELHDYMGEEKGRQMGMPVNDFVDQAYKAMVSGQEQILIGAIGPQEAFYDLVEKRRSTFQFLAKAMRGMT</sequence>
<gene>
    <name evidence="3" type="ORF">EV356DRAFT_569513</name>
</gene>
<dbReference type="EMBL" id="ML991826">
    <property type="protein sequence ID" value="KAF2231495.1"/>
    <property type="molecule type" value="Genomic_DNA"/>
</dbReference>
<evidence type="ECO:0000256" key="1">
    <source>
        <dbReference type="ARBA" id="ARBA00006484"/>
    </source>
</evidence>
<dbReference type="PANTHER" id="PTHR43669">
    <property type="entry name" value="5-KETO-D-GLUCONATE 5-REDUCTASE"/>
    <property type="match status" value="1"/>
</dbReference>
<dbReference type="GO" id="GO:0016491">
    <property type="term" value="F:oxidoreductase activity"/>
    <property type="evidence" value="ECO:0007669"/>
    <property type="project" value="UniProtKB-KW"/>
</dbReference>